<keyword evidence="2" id="KW-1185">Reference proteome</keyword>
<organism evidence="1 2">
    <name type="scientific">Novosphingobium aquiterrae</name>
    <dbReference type="NCBI Taxonomy" id="624388"/>
    <lineage>
        <taxon>Bacteria</taxon>
        <taxon>Pseudomonadati</taxon>
        <taxon>Pseudomonadota</taxon>
        <taxon>Alphaproteobacteria</taxon>
        <taxon>Sphingomonadales</taxon>
        <taxon>Sphingomonadaceae</taxon>
        <taxon>Novosphingobium</taxon>
    </lineage>
</organism>
<evidence type="ECO:0000313" key="2">
    <source>
        <dbReference type="Proteomes" id="UP001589943"/>
    </source>
</evidence>
<name>A0ABV6PJ46_9SPHN</name>
<dbReference type="RefSeq" id="WP_379481323.1">
    <property type="nucleotide sequence ID" value="NZ_JBHLTL010000006.1"/>
</dbReference>
<evidence type="ECO:0000313" key="1">
    <source>
        <dbReference type="EMBL" id="MFC0589864.1"/>
    </source>
</evidence>
<dbReference type="Proteomes" id="UP001589943">
    <property type="component" value="Unassembled WGS sequence"/>
</dbReference>
<accession>A0ABV6PJ46</accession>
<evidence type="ECO:0008006" key="3">
    <source>
        <dbReference type="Google" id="ProtNLM"/>
    </source>
</evidence>
<sequence length="324" mass="35050">MTMQFRALADQAAANGSIDPSEVLALRQAGWADGRIDPEEAESLFLANEQLHAPDAAWASLFVEALSNFVVNTVEPHGYVDQAMADELVSRVDRDGKVDSLAELELLVRVLEISSSTPASLKSYVLRQIEAAVLSGEGPTRAGALDPKAINEAECDLLRRAIFAAGGDRPAAVSKAEAEMLFRIKDAALYEVNAPQWQTLFVQGVANYLLGFGGTEPLSVERARELDRFMAGEGAGVGGFLGRMLTSKPDFQGFGSLLGSEDEADYLAERNDEAAVAQVFSIDEKAWLHDRLEADEELDDLEKALIAFIDSETGETFVPRPGRT</sequence>
<proteinExistence type="predicted"/>
<dbReference type="EMBL" id="JBHLTL010000006">
    <property type="protein sequence ID" value="MFC0589864.1"/>
    <property type="molecule type" value="Genomic_DNA"/>
</dbReference>
<comment type="caution">
    <text evidence="1">The sequence shown here is derived from an EMBL/GenBank/DDBJ whole genome shotgun (WGS) entry which is preliminary data.</text>
</comment>
<gene>
    <name evidence="1" type="ORF">ACFFF7_10600</name>
</gene>
<reference evidence="1 2" key="1">
    <citation type="submission" date="2024-09" db="EMBL/GenBank/DDBJ databases">
        <authorList>
            <person name="Sun Q."/>
            <person name="Mori K."/>
        </authorList>
    </citation>
    <scope>NUCLEOTIDE SEQUENCE [LARGE SCALE GENOMIC DNA]</scope>
    <source>
        <strain evidence="1 2">NCAIM B.02537</strain>
    </source>
</reference>
<protein>
    <recommendedName>
        <fullName evidence="3">DUF4375 domain-containing protein</fullName>
    </recommendedName>
</protein>